<dbReference type="STRING" id="869212.Turpa_4141"/>
<evidence type="ECO:0000256" key="6">
    <source>
        <dbReference type="HAMAP-Rule" id="MF_00944"/>
    </source>
</evidence>
<dbReference type="FunFam" id="3.10.20.30:FF:000001">
    <property type="entry name" value="Ribosome-binding ATPase YchF"/>
    <property type="match status" value="1"/>
</dbReference>
<dbReference type="InterPro" id="IPR027417">
    <property type="entry name" value="P-loop_NTPase"/>
</dbReference>
<feature type="coiled-coil region" evidence="7">
    <location>
        <begin position="142"/>
        <end position="169"/>
    </location>
</feature>
<dbReference type="GO" id="GO:0016887">
    <property type="term" value="F:ATP hydrolysis activity"/>
    <property type="evidence" value="ECO:0007669"/>
    <property type="project" value="UniProtKB-UniRule"/>
</dbReference>
<accession>I4BBW7</accession>
<protein>
    <recommendedName>
        <fullName evidence="6">Ribosome-binding ATPase YchF</fullName>
    </recommendedName>
</protein>
<dbReference type="GO" id="GO:0046872">
    <property type="term" value="F:metal ion binding"/>
    <property type="evidence" value="ECO:0007669"/>
    <property type="project" value="UniProtKB-KW"/>
</dbReference>
<dbReference type="HAMAP" id="MF_00944">
    <property type="entry name" value="YchF_OLA1_ATPase"/>
    <property type="match status" value="1"/>
</dbReference>
<evidence type="ECO:0000313" key="10">
    <source>
        <dbReference type="EMBL" id="AFM14774.1"/>
    </source>
</evidence>
<evidence type="ECO:0000256" key="5">
    <source>
        <dbReference type="ARBA" id="ARBA00022842"/>
    </source>
</evidence>
<evidence type="ECO:0000313" key="11">
    <source>
        <dbReference type="Proteomes" id="UP000006048"/>
    </source>
</evidence>
<dbReference type="InterPro" id="IPR041706">
    <property type="entry name" value="YchF_N"/>
</dbReference>
<sequence>MKACLAFRFRPMPLQCGIVGLPNVGKSTIFNALTKSHSAEAQNYPFCTIDPNVGVVAVPDPRFDYLVKIVEPKSSVPVAVEFVDIAGLVKGASQGEGLGNKFLDHIRKVNAILHVVRCFQDENVTHVSGAVSPKSDVEIIELELILSDLDQVDKRLQNLLKKKKSGDKEAVEQSAVLERVAETLKAGKPASAAGLSADDREAIKDLALLSLKPVLFIGNIDEKLLAHPEESPEFRELQQVAKERGAEAIPLSGKIEAEIGQLSPEEEKEFLSDLGLSEPGLNRVIREAYGLLGYITFFTAGEVEVRAWNIVKGETAPQAAGTIHSDIERGFIRAEVTPFSAVEEYGTQKKAQEAGKMRLEGKEYVMQDGDVVYFRFNV</sequence>
<dbReference type="PROSITE" id="PS51710">
    <property type="entry name" value="G_OBG"/>
    <property type="match status" value="1"/>
</dbReference>
<keyword evidence="3 6" id="KW-0547">Nucleotide-binding</keyword>
<dbReference type="PRINTS" id="PR00326">
    <property type="entry name" value="GTP1OBG"/>
</dbReference>
<evidence type="ECO:0000259" key="9">
    <source>
        <dbReference type="PROSITE" id="PS51880"/>
    </source>
</evidence>
<dbReference type="InterPro" id="IPR012676">
    <property type="entry name" value="TGS-like"/>
</dbReference>
<dbReference type="SUPFAM" id="SSF52540">
    <property type="entry name" value="P-loop containing nucleoside triphosphate hydrolases"/>
    <property type="match status" value="1"/>
</dbReference>
<dbReference type="PANTHER" id="PTHR23305">
    <property type="entry name" value="OBG GTPASE FAMILY"/>
    <property type="match status" value="1"/>
</dbReference>
<evidence type="ECO:0000256" key="3">
    <source>
        <dbReference type="ARBA" id="ARBA00022741"/>
    </source>
</evidence>
<dbReference type="InterPro" id="IPR006073">
    <property type="entry name" value="GTP-bd"/>
</dbReference>
<evidence type="ECO:0000256" key="7">
    <source>
        <dbReference type="SAM" id="Coils"/>
    </source>
</evidence>
<dbReference type="NCBIfam" id="TIGR00092">
    <property type="entry name" value="redox-regulated ATPase YchF"/>
    <property type="match status" value="1"/>
</dbReference>
<gene>
    <name evidence="6" type="primary">ychF</name>
    <name evidence="10" type="ordered locus">Turpa_4141</name>
</gene>
<dbReference type="InterPro" id="IPR031167">
    <property type="entry name" value="G_OBG"/>
</dbReference>
<dbReference type="PIRSF" id="PIRSF006641">
    <property type="entry name" value="CHP00092"/>
    <property type="match status" value="1"/>
</dbReference>
<dbReference type="HOGENOM" id="CLU_018395_0_1_12"/>
<dbReference type="FunFam" id="1.10.150.300:FF:000001">
    <property type="entry name" value="Ribosome-binding ATPase YchF"/>
    <property type="match status" value="1"/>
</dbReference>
<keyword evidence="7" id="KW-0175">Coiled coil</keyword>
<feature type="domain" description="TGS" evidence="9">
    <location>
        <begin position="293"/>
        <end position="376"/>
    </location>
</feature>
<comment type="function">
    <text evidence="6">ATPase that binds to both the 70S ribosome and the 50S ribosomal subunit in a nucleotide-independent manner.</text>
</comment>
<name>I4BBW7_TURPD</name>
<dbReference type="GO" id="GO:0005524">
    <property type="term" value="F:ATP binding"/>
    <property type="evidence" value="ECO:0007669"/>
    <property type="project" value="UniProtKB-UniRule"/>
</dbReference>
<keyword evidence="2" id="KW-0479">Metal-binding</keyword>
<evidence type="ECO:0000256" key="4">
    <source>
        <dbReference type="ARBA" id="ARBA00022840"/>
    </source>
</evidence>
<dbReference type="InterPro" id="IPR012675">
    <property type="entry name" value="Beta-grasp_dom_sf"/>
</dbReference>
<dbReference type="GO" id="GO:0005737">
    <property type="term" value="C:cytoplasm"/>
    <property type="evidence" value="ECO:0007669"/>
    <property type="project" value="TreeGrafter"/>
</dbReference>
<dbReference type="EMBL" id="CP002959">
    <property type="protein sequence ID" value="AFM14774.1"/>
    <property type="molecule type" value="Genomic_DNA"/>
</dbReference>
<feature type="binding site" evidence="6">
    <location>
        <begin position="23"/>
        <end position="28"/>
    </location>
    <ligand>
        <name>ATP</name>
        <dbReference type="ChEBI" id="CHEBI:30616"/>
    </ligand>
</feature>
<evidence type="ECO:0000256" key="1">
    <source>
        <dbReference type="ARBA" id="ARBA00001946"/>
    </source>
</evidence>
<dbReference type="PATRIC" id="fig|869212.3.peg.4181"/>
<proteinExistence type="inferred from homology"/>
<dbReference type="Gene3D" id="3.10.20.30">
    <property type="match status" value="1"/>
</dbReference>
<organism evidence="10 11">
    <name type="scientific">Turneriella parva (strain ATCC BAA-1111 / DSM 21527 / NCTC 11395 / H)</name>
    <name type="common">Leptospira parva</name>
    <dbReference type="NCBI Taxonomy" id="869212"/>
    <lineage>
        <taxon>Bacteria</taxon>
        <taxon>Pseudomonadati</taxon>
        <taxon>Spirochaetota</taxon>
        <taxon>Spirochaetia</taxon>
        <taxon>Leptospirales</taxon>
        <taxon>Leptospiraceae</taxon>
        <taxon>Turneriella</taxon>
    </lineage>
</organism>
<dbReference type="PANTHER" id="PTHR23305:SF18">
    <property type="entry name" value="OBG-TYPE G DOMAIN-CONTAINING PROTEIN"/>
    <property type="match status" value="1"/>
</dbReference>
<dbReference type="Proteomes" id="UP000006048">
    <property type="component" value="Chromosome"/>
</dbReference>
<dbReference type="Pfam" id="PF01926">
    <property type="entry name" value="MMR_HSR1"/>
    <property type="match status" value="1"/>
</dbReference>
<dbReference type="InterPro" id="IPR013029">
    <property type="entry name" value="YchF_C"/>
</dbReference>
<dbReference type="KEGG" id="tpx:Turpa_4141"/>
<dbReference type="SUPFAM" id="SSF81271">
    <property type="entry name" value="TGS-like"/>
    <property type="match status" value="1"/>
</dbReference>
<dbReference type="AlphaFoldDB" id="I4BBW7"/>
<comment type="cofactor">
    <cofactor evidence="1">
        <name>Mg(2+)</name>
        <dbReference type="ChEBI" id="CHEBI:18420"/>
    </cofactor>
</comment>
<reference evidence="10 11" key="1">
    <citation type="submission" date="2012-06" db="EMBL/GenBank/DDBJ databases">
        <title>The complete chromosome of genome of Turneriella parva DSM 21527.</title>
        <authorList>
            <consortium name="US DOE Joint Genome Institute (JGI-PGF)"/>
            <person name="Lucas S."/>
            <person name="Han J."/>
            <person name="Lapidus A."/>
            <person name="Bruce D."/>
            <person name="Goodwin L."/>
            <person name="Pitluck S."/>
            <person name="Peters L."/>
            <person name="Kyrpides N."/>
            <person name="Mavromatis K."/>
            <person name="Ivanova N."/>
            <person name="Mikhailova N."/>
            <person name="Chertkov O."/>
            <person name="Detter J.C."/>
            <person name="Tapia R."/>
            <person name="Han C."/>
            <person name="Land M."/>
            <person name="Hauser L."/>
            <person name="Markowitz V."/>
            <person name="Cheng J.-F."/>
            <person name="Hugenholtz P."/>
            <person name="Woyke T."/>
            <person name="Wu D."/>
            <person name="Gronow S."/>
            <person name="Wellnitz S."/>
            <person name="Brambilla E."/>
            <person name="Klenk H.-P."/>
            <person name="Eisen J.A."/>
        </authorList>
    </citation>
    <scope>NUCLEOTIDE SEQUENCE [LARGE SCALE GENOMIC DNA]</scope>
    <source>
        <strain evidence="11">ATCC BAA-1111 / DSM 21527 / NCTC 11395 / H</strain>
    </source>
</reference>
<dbReference type="Pfam" id="PF06071">
    <property type="entry name" value="YchF-GTPase_C"/>
    <property type="match status" value="1"/>
</dbReference>
<dbReference type="Gene3D" id="3.40.50.300">
    <property type="entry name" value="P-loop containing nucleotide triphosphate hydrolases"/>
    <property type="match status" value="1"/>
</dbReference>
<dbReference type="CDD" id="cd04867">
    <property type="entry name" value="TGS_YchF_OLA1"/>
    <property type="match status" value="1"/>
</dbReference>
<dbReference type="InterPro" id="IPR004095">
    <property type="entry name" value="TGS"/>
</dbReference>
<dbReference type="Gene3D" id="1.10.150.300">
    <property type="entry name" value="TGS-like domain"/>
    <property type="match status" value="1"/>
</dbReference>
<keyword evidence="5" id="KW-0460">Magnesium</keyword>
<keyword evidence="11" id="KW-1185">Reference proteome</keyword>
<evidence type="ECO:0000256" key="2">
    <source>
        <dbReference type="ARBA" id="ARBA00022723"/>
    </source>
</evidence>
<evidence type="ECO:0000259" key="8">
    <source>
        <dbReference type="PROSITE" id="PS51710"/>
    </source>
</evidence>
<comment type="similarity">
    <text evidence="6">Belongs to the TRAFAC class OBG-HflX-like GTPase superfamily. OBG GTPase family. YchF/OLA1 subfamily.</text>
</comment>
<dbReference type="InterPro" id="IPR004396">
    <property type="entry name" value="ATPase_YchF/OLA1"/>
</dbReference>
<dbReference type="InterPro" id="IPR023192">
    <property type="entry name" value="TGS-like_dom_sf"/>
</dbReference>
<dbReference type="GO" id="GO:0043023">
    <property type="term" value="F:ribosomal large subunit binding"/>
    <property type="evidence" value="ECO:0007669"/>
    <property type="project" value="UniProtKB-UniRule"/>
</dbReference>
<dbReference type="CDD" id="cd01900">
    <property type="entry name" value="YchF"/>
    <property type="match status" value="1"/>
</dbReference>
<keyword evidence="4 6" id="KW-0067">ATP-binding</keyword>
<dbReference type="PROSITE" id="PS51880">
    <property type="entry name" value="TGS"/>
    <property type="match status" value="1"/>
</dbReference>
<feature type="domain" description="OBG-type G" evidence="8">
    <location>
        <begin position="14"/>
        <end position="271"/>
    </location>
</feature>
<dbReference type="GO" id="GO:0005525">
    <property type="term" value="F:GTP binding"/>
    <property type="evidence" value="ECO:0007669"/>
    <property type="project" value="InterPro"/>
</dbReference>